<evidence type="ECO:0000313" key="5">
    <source>
        <dbReference type="EMBL" id="MEC4176488.1"/>
    </source>
</evidence>
<dbReference type="Proteomes" id="UP001349994">
    <property type="component" value="Unassembled WGS sequence"/>
</dbReference>
<dbReference type="PANTHER" id="PTHR43278:SF4">
    <property type="entry name" value="NAD(P)H-DEPENDENT FMN-CONTAINING OXIDOREDUCTASE YWQN-RELATED"/>
    <property type="match status" value="1"/>
</dbReference>
<evidence type="ECO:0000259" key="4">
    <source>
        <dbReference type="Pfam" id="PF03358"/>
    </source>
</evidence>
<keyword evidence="2" id="KW-0288">FMN</keyword>
<protein>
    <submittedName>
        <fullName evidence="5">NAD(P)H-dependent oxidoreductase</fullName>
    </submittedName>
</protein>
<evidence type="ECO:0000256" key="2">
    <source>
        <dbReference type="ARBA" id="ARBA00022643"/>
    </source>
</evidence>
<feature type="compositionally biased region" description="Basic residues" evidence="3">
    <location>
        <begin position="426"/>
        <end position="439"/>
    </location>
</feature>
<dbReference type="RefSeq" id="WP_338210818.1">
    <property type="nucleotide sequence ID" value="NZ_JAYMFF010000015.1"/>
</dbReference>
<dbReference type="PANTHER" id="PTHR43278">
    <property type="entry name" value="NAD(P)H-DEPENDENT FMN-CONTAINING OXIDOREDUCTASE YWQN-RELATED"/>
    <property type="match status" value="1"/>
</dbReference>
<comment type="caution">
    <text evidence="5">The sequence shown here is derived from an EMBL/GenBank/DDBJ whole genome shotgun (WGS) entry which is preliminary data.</text>
</comment>
<dbReference type="InterPro" id="IPR005025">
    <property type="entry name" value="FMN_Rdtase-like_dom"/>
</dbReference>
<dbReference type="Pfam" id="PF03358">
    <property type="entry name" value="FMN_red"/>
    <property type="match status" value="1"/>
</dbReference>
<dbReference type="Gene3D" id="3.40.50.360">
    <property type="match status" value="1"/>
</dbReference>
<evidence type="ECO:0000256" key="1">
    <source>
        <dbReference type="ARBA" id="ARBA00022630"/>
    </source>
</evidence>
<evidence type="ECO:0000256" key="3">
    <source>
        <dbReference type="SAM" id="MobiDB-lite"/>
    </source>
</evidence>
<evidence type="ECO:0000313" key="6">
    <source>
        <dbReference type="Proteomes" id="UP001349994"/>
    </source>
</evidence>
<dbReference type="SUPFAM" id="SSF52218">
    <property type="entry name" value="Flavoproteins"/>
    <property type="match status" value="1"/>
</dbReference>
<organism evidence="5 6">
    <name type="scientific">Adlercreutzia wanghongyangiae</name>
    <dbReference type="NCBI Taxonomy" id="3111451"/>
    <lineage>
        <taxon>Bacteria</taxon>
        <taxon>Bacillati</taxon>
        <taxon>Actinomycetota</taxon>
        <taxon>Coriobacteriia</taxon>
        <taxon>Eggerthellales</taxon>
        <taxon>Eggerthellaceae</taxon>
        <taxon>Adlercreutzia</taxon>
    </lineage>
</organism>
<gene>
    <name evidence="5" type="ORF">VIN30_08535</name>
</gene>
<proteinExistence type="predicted"/>
<feature type="domain" description="NADPH-dependent FMN reductase-like" evidence="4">
    <location>
        <begin position="4"/>
        <end position="153"/>
    </location>
</feature>
<dbReference type="InterPro" id="IPR051796">
    <property type="entry name" value="ISF_SsuE-like"/>
</dbReference>
<sequence>MHRVILHGSCRADGRSAALADELFNACIEECPEDGVSIVSVSSTEVGPCIGCDECRAVSEEPIHVFQEGDPLLPQESVVESDALFHHCVIDDDMNEVRKHLDAADELIVVCPVYFASVPAQMKALLDRLQPYYFTDVRTYPKRPATIHVVGAGGDPHGFEPLIGTVRSALSVAGFSVELVLDWVGKIRADGEITADAEEYPLPPVGGFGALEWGDDCEVAEGADGAAFTDFAEEGFVADFDEEDATDNADEDADWDDDRGDTPVPTRRGGLQASRPTADDNPRRGGLQASRPTADATPRRGGLPASRPTADATPRRGGLPASRPTADATPRRGGLQASRPTADDNPRRGGLQASRSAAHDDPRRGGLQASRSAAENAPGESQPKGRAKLSVSQPSRAPKEAADGSKGGRGPRKSHGKGGGPAYGKKNTKKKGNGRGGRR</sequence>
<keyword evidence="6" id="KW-1185">Reference proteome</keyword>
<dbReference type="EMBL" id="JAYMFF010000015">
    <property type="protein sequence ID" value="MEC4176488.1"/>
    <property type="molecule type" value="Genomic_DNA"/>
</dbReference>
<keyword evidence="1" id="KW-0285">Flavoprotein</keyword>
<reference evidence="5 6" key="1">
    <citation type="submission" date="2024-01" db="EMBL/GenBank/DDBJ databases">
        <title>novel species in genus Adlercreutzia.</title>
        <authorList>
            <person name="Liu X."/>
        </authorList>
    </citation>
    <scope>NUCLEOTIDE SEQUENCE [LARGE SCALE GENOMIC DNA]</scope>
    <source>
        <strain evidence="5 6">R7</strain>
    </source>
</reference>
<feature type="region of interest" description="Disordered" evidence="3">
    <location>
        <begin position="239"/>
        <end position="439"/>
    </location>
</feature>
<dbReference type="InterPro" id="IPR029039">
    <property type="entry name" value="Flavoprotein-like_sf"/>
</dbReference>
<feature type="compositionally biased region" description="Acidic residues" evidence="3">
    <location>
        <begin position="239"/>
        <end position="259"/>
    </location>
</feature>
<accession>A0ABU6IJG5</accession>
<name>A0ABU6IJG5_9ACTN</name>